<name>S4VXN2_9VIRU</name>
<dbReference type="GeneID" id="16512691"/>
<dbReference type="RefSeq" id="YP_008319318.1">
    <property type="nucleotide sequence ID" value="NC_021858.1"/>
</dbReference>
<protein>
    <submittedName>
        <fullName evidence="1">Uncharacterized protein</fullName>
    </submittedName>
</protein>
<dbReference type="EMBL" id="KC977570">
    <property type="protein sequence ID" value="AGO82649.1"/>
    <property type="molecule type" value="Genomic_DNA"/>
</dbReference>
<dbReference type="KEGG" id="vg:16512691"/>
<sequence length="200" mass="21047">MTRATSTPHRTACTVGLAVTLAVCALMAAHGTLAVEFGGSPIISYGQRFKIFSVALDLFCRTDCAQKDCAVFCDVHVSNATQATYFVLGGSCGRVVPSNLTMASLYAFDGGSCASGMGSISNPNGFRCANPQCGPTAARFNIINDLPPSDGWLRGNDTIIHMRDALSDSTSNWCTALAPPGGLWCGLWAPYGGFKFVIDE</sequence>
<dbReference type="Proteomes" id="UP000201566">
    <property type="component" value="Segment"/>
</dbReference>
<accession>S4VXN2</accession>
<evidence type="ECO:0000313" key="2">
    <source>
        <dbReference type="Proteomes" id="UP000201566"/>
    </source>
</evidence>
<proteinExistence type="predicted"/>
<gene>
    <name evidence="1" type="ORF">pdul_cds_542</name>
</gene>
<reference evidence="1 2" key="1">
    <citation type="journal article" date="2013" name="Science">
        <title>Pandoraviruses: amoeba viruses with genomes up to 2.5 Mb reaching that of parasitic eukaryotes.</title>
        <authorList>
            <person name="Philippe N."/>
            <person name="Legendre M."/>
            <person name="Doutre G."/>
            <person name="Coute Y."/>
            <person name="Poirot O."/>
            <person name="Lescot M."/>
            <person name="Arslan D."/>
            <person name="Seltzer V."/>
            <person name="Bertaux L."/>
            <person name="Bruley C."/>
            <person name="Garin J."/>
            <person name="Claverie J.M."/>
            <person name="Abergel C."/>
        </authorList>
    </citation>
    <scope>NUCLEOTIDE SEQUENCE [LARGE SCALE GENOMIC DNA]</scope>
    <source>
        <strain evidence="1">Melbourne</strain>
    </source>
</reference>
<evidence type="ECO:0000313" key="1">
    <source>
        <dbReference type="EMBL" id="AGO82649.1"/>
    </source>
</evidence>
<organism evidence="1 2">
    <name type="scientific">Pandoravirus dulcis</name>
    <dbReference type="NCBI Taxonomy" id="1349409"/>
    <lineage>
        <taxon>Viruses</taxon>
        <taxon>Pandoravirus</taxon>
    </lineage>
</organism>